<feature type="non-terminal residue" evidence="2">
    <location>
        <position position="212"/>
    </location>
</feature>
<reference evidence="2 3" key="1">
    <citation type="journal article" date="2018" name="PLoS Genet.">
        <title>Population sequencing reveals clonal diversity and ancestral inbreeding in the grapevine cultivar Chardonnay.</title>
        <authorList>
            <person name="Roach M.J."/>
            <person name="Johnson D.L."/>
            <person name="Bohlmann J."/>
            <person name="van Vuuren H.J."/>
            <person name="Jones S.J."/>
            <person name="Pretorius I.S."/>
            <person name="Schmidt S.A."/>
            <person name="Borneman A.R."/>
        </authorList>
    </citation>
    <scope>NUCLEOTIDE SEQUENCE [LARGE SCALE GENOMIC DNA]</scope>
    <source>
        <strain evidence="3">cv. Chardonnay</strain>
        <tissue evidence="2">Leaf</tissue>
    </source>
</reference>
<dbReference type="PROSITE" id="PS51485">
    <property type="entry name" value="PHYTOCYANIN"/>
    <property type="match status" value="1"/>
</dbReference>
<proteinExistence type="predicted"/>
<feature type="domain" description="Phytocyanin" evidence="1">
    <location>
        <begin position="80"/>
        <end position="183"/>
    </location>
</feature>
<dbReference type="InterPro" id="IPR003245">
    <property type="entry name" value="Phytocyanin_dom"/>
</dbReference>
<dbReference type="Proteomes" id="UP000288805">
    <property type="component" value="Unassembled WGS sequence"/>
</dbReference>
<dbReference type="PANTHER" id="PTHR33021:SF14">
    <property type="entry name" value="OS01G0272700 PROTEIN"/>
    <property type="match status" value="1"/>
</dbReference>
<evidence type="ECO:0000313" key="3">
    <source>
        <dbReference type="Proteomes" id="UP000288805"/>
    </source>
</evidence>
<dbReference type="InterPro" id="IPR039391">
    <property type="entry name" value="Phytocyanin-like"/>
</dbReference>
<dbReference type="AlphaFoldDB" id="A0A438ERB6"/>
<gene>
    <name evidence="2" type="primary">ENODL1_0</name>
    <name evidence="2" type="ORF">CK203_088040</name>
</gene>
<organism evidence="2 3">
    <name type="scientific">Vitis vinifera</name>
    <name type="common">Grape</name>
    <dbReference type="NCBI Taxonomy" id="29760"/>
    <lineage>
        <taxon>Eukaryota</taxon>
        <taxon>Viridiplantae</taxon>
        <taxon>Streptophyta</taxon>
        <taxon>Embryophyta</taxon>
        <taxon>Tracheophyta</taxon>
        <taxon>Spermatophyta</taxon>
        <taxon>Magnoliopsida</taxon>
        <taxon>eudicotyledons</taxon>
        <taxon>Gunneridae</taxon>
        <taxon>Pentapetalae</taxon>
        <taxon>rosids</taxon>
        <taxon>Vitales</taxon>
        <taxon>Vitaceae</taxon>
        <taxon>Viteae</taxon>
        <taxon>Vitis</taxon>
    </lineage>
</organism>
<dbReference type="Pfam" id="PF02298">
    <property type="entry name" value="Cu_bind_like"/>
    <property type="match status" value="1"/>
</dbReference>
<evidence type="ECO:0000259" key="1">
    <source>
        <dbReference type="PROSITE" id="PS51485"/>
    </source>
</evidence>
<comment type="caution">
    <text evidence="2">The sequence shown here is derived from an EMBL/GenBank/DDBJ whole genome shotgun (WGS) entry which is preliminary data.</text>
</comment>
<dbReference type="GO" id="GO:0009055">
    <property type="term" value="F:electron transfer activity"/>
    <property type="evidence" value="ECO:0007669"/>
    <property type="project" value="InterPro"/>
</dbReference>
<evidence type="ECO:0000313" key="2">
    <source>
        <dbReference type="EMBL" id="RVW50240.1"/>
    </source>
</evidence>
<protein>
    <submittedName>
        <fullName evidence="2">Early nodulin-like protein 1</fullName>
    </submittedName>
</protein>
<sequence length="212" mass="23382">MQGGVSGPNKANSSYLKIALHHIICLAPRSSSNFFLLLSIDDDDMLEELVMAFLLATKICNSAFFTSLLVSTAVVSVSSYTFQVGVREVGPNLQEMRQKLTMAGLKRTGFMSVILCVNFKYQQDSVLVVNYTDYTNCNTSNPISKFEDGNTLFRFDGHGVFYFISGQPDHCQSGQKLIIRVMAQSEVKPPEPAPSPKTDGSAFSPEALMYLH</sequence>
<dbReference type="PANTHER" id="PTHR33021">
    <property type="entry name" value="BLUE COPPER PROTEIN"/>
    <property type="match status" value="1"/>
</dbReference>
<name>A0A438ERB6_VITVI</name>
<dbReference type="InterPro" id="IPR008972">
    <property type="entry name" value="Cupredoxin"/>
</dbReference>
<dbReference type="SUPFAM" id="SSF49503">
    <property type="entry name" value="Cupredoxins"/>
    <property type="match status" value="1"/>
</dbReference>
<dbReference type="EMBL" id="QGNW01001206">
    <property type="protein sequence ID" value="RVW50240.1"/>
    <property type="molecule type" value="Genomic_DNA"/>
</dbReference>
<accession>A0A438ERB6</accession>
<dbReference type="Gene3D" id="2.60.40.420">
    <property type="entry name" value="Cupredoxins - blue copper proteins"/>
    <property type="match status" value="1"/>
</dbReference>